<dbReference type="Gene3D" id="3.30.465.10">
    <property type="match status" value="2"/>
</dbReference>
<dbReference type="PANTHER" id="PTHR32448">
    <property type="entry name" value="OS08G0158400 PROTEIN"/>
    <property type="match status" value="1"/>
</dbReference>
<evidence type="ECO:0000256" key="7">
    <source>
        <dbReference type="ARBA" id="ARBA00023180"/>
    </source>
</evidence>
<keyword evidence="4 8" id="KW-0732">Signal</keyword>
<dbReference type="InterPro" id="IPR006094">
    <property type="entry name" value="Oxid_FAD_bind_N"/>
</dbReference>
<dbReference type="InterPro" id="IPR016166">
    <property type="entry name" value="FAD-bd_PCMH"/>
</dbReference>
<evidence type="ECO:0000256" key="1">
    <source>
        <dbReference type="ARBA" id="ARBA00001974"/>
    </source>
</evidence>
<evidence type="ECO:0000313" key="11">
    <source>
        <dbReference type="Proteomes" id="UP000596660"/>
    </source>
</evidence>
<keyword evidence="11" id="KW-1185">Reference proteome</keyword>
<dbReference type="Gene3D" id="3.40.462.20">
    <property type="match status" value="2"/>
</dbReference>
<keyword evidence="6" id="KW-1015">Disulfide bond</keyword>
<accession>A0A803L7Y1</accession>
<dbReference type="FunFam" id="3.30.43.10:FF:000004">
    <property type="entry name" value="Berberine bridge enzyme-like 15"/>
    <property type="match status" value="1"/>
</dbReference>
<dbReference type="GO" id="GO:0071949">
    <property type="term" value="F:FAD binding"/>
    <property type="evidence" value="ECO:0007669"/>
    <property type="project" value="InterPro"/>
</dbReference>
<keyword evidence="5" id="KW-0274">FAD</keyword>
<dbReference type="Pfam" id="PF08031">
    <property type="entry name" value="BBE"/>
    <property type="match status" value="1"/>
</dbReference>
<evidence type="ECO:0000313" key="10">
    <source>
        <dbReference type="EnsemblPlants" id="AUR62007970-RA:cds"/>
    </source>
</evidence>
<organism evidence="10 11">
    <name type="scientific">Chenopodium quinoa</name>
    <name type="common">Quinoa</name>
    <dbReference type="NCBI Taxonomy" id="63459"/>
    <lineage>
        <taxon>Eukaryota</taxon>
        <taxon>Viridiplantae</taxon>
        <taxon>Streptophyta</taxon>
        <taxon>Embryophyta</taxon>
        <taxon>Tracheophyta</taxon>
        <taxon>Spermatophyta</taxon>
        <taxon>Magnoliopsida</taxon>
        <taxon>eudicotyledons</taxon>
        <taxon>Gunneridae</taxon>
        <taxon>Pentapetalae</taxon>
        <taxon>Caryophyllales</taxon>
        <taxon>Chenopodiaceae</taxon>
        <taxon>Chenopodioideae</taxon>
        <taxon>Atripliceae</taxon>
        <taxon>Chenopodium</taxon>
    </lineage>
</organism>
<name>A0A803L7Y1_CHEQI</name>
<evidence type="ECO:0000256" key="3">
    <source>
        <dbReference type="ARBA" id="ARBA00022630"/>
    </source>
</evidence>
<dbReference type="EnsemblPlants" id="AUR62007970-RA">
    <property type="protein sequence ID" value="AUR62007970-RA:cds"/>
    <property type="gene ID" value="AUR62007970"/>
</dbReference>
<dbReference type="Proteomes" id="UP000596660">
    <property type="component" value="Unplaced"/>
</dbReference>
<evidence type="ECO:0000259" key="9">
    <source>
        <dbReference type="PROSITE" id="PS51387"/>
    </source>
</evidence>
<protein>
    <recommendedName>
        <fullName evidence="9">FAD-binding PCMH-type domain-containing protein</fullName>
    </recommendedName>
</protein>
<evidence type="ECO:0000256" key="8">
    <source>
        <dbReference type="SAM" id="SignalP"/>
    </source>
</evidence>
<reference evidence="10" key="2">
    <citation type="submission" date="2021-03" db="UniProtKB">
        <authorList>
            <consortium name="EnsemblPlants"/>
        </authorList>
    </citation>
    <scope>IDENTIFICATION</scope>
</reference>
<keyword evidence="3" id="KW-0285">Flavoprotein</keyword>
<dbReference type="Gene3D" id="3.30.43.10">
    <property type="entry name" value="Uridine Diphospho-n-acetylenolpyruvylglucosamine Reductase, domain 2"/>
    <property type="match status" value="1"/>
</dbReference>
<dbReference type="PROSITE" id="PS51387">
    <property type="entry name" value="FAD_PCMH"/>
    <property type="match status" value="1"/>
</dbReference>
<sequence length="558" mass="63018">MRSCCWLCYCCVGLGRVELLFVARIVVARWECREVDVRLGNGRGAAAVYRRGGERGEVVGKTGTQRSGEGWSSGWAVVVKVRVGWWQQMVVLGNEALFTECLDLQSNPRYPTSQVTYSQHNSSFTSVLQEYARNIRFLKPEIRKPSFIVTPKHVSNIVATIQCCKTHFFEMRIRSGGHDMEGLSFTSNVPFVVLDMFNLRAINVNLEEETAWVEAGAQLGEVYYKIAEKSSIYAFPGGVCPTVGVAGHLSGGGYGNLMRKYGLSTDHVIDATVVNANGMVLDREAMGEDMFWALRGGGAASFGVILAFKVQLVRVPPVVTVFQVARSLEQGASRTMYRWQEVAPNLPKDLFLRARVSVIKDQKEGSNRLAFTFIALFLGESKELQDLLTKSFPELGISAKDCQEMPWINSTLFWDEFPSGTSTEILLSREYERLSRKVKSDYVTKPIPQEGAGNLFKIEYDFKWYEEGKEAEEHHIELSRRLYKFMTPYVSNSPREAFYNYRDLDLGTNTGRFAKTRAEFGSKYHGGNFQRLLKVKLKVDPLNFFRDEQSIPPILNLT</sequence>
<dbReference type="Pfam" id="PF01565">
    <property type="entry name" value="FAD_binding_4"/>
    <property type="match status" value="1"/>
</dbReference>
<reference evidence="10" key="1">
    <citation type="journal article" date="2017" name="Nature">
        <title>The genome of Chenopodium quinoa.</title>
        <authorList>
            <person name="Jarvis D.E."/>
            <person name="Ho Y.S."/>
            <person name="Lightfoot D.J."/>
            <person name="Schmoeckel S.M."/>
            <person name="Li B."/>
            <person name="Borm T.J.A."/>
            <person name="Ohyanagi H."/>
            <person name="Mineta K."/>
            <person name="Michell C.T."/>
            <person name="Saber N."/>
            <person name="Kharbatia N.M."/>
            <person name="Rupper R.R."/>
            <person name="Sharp A.R."/>
            <person name="Dally N."/>
            <person name="Boughton B.A."/>
            <person name="Woo Y.H."/>
            <person name="Gao G."/>
            <person name="Schijlen E.G.W.M."/>
            <person name="Guo X."/>
            <person name="Momin A.A."/>
            <person name="Negrao S."/>
            <person name="Al-Babili S."/>
            <person name="Gehring C."/>
            <person name="Roessner U."/>
            <person name="Jung C."/>
            <person name="Murphy K."/>
            <person name="Arold S.T."/>
            <person name="Gojobori T."/>
            <person name="van der Linden C.G."/>
            <person name="van Loo E.N."/>
            <person name="Jellen E.N."/>
            <person name="Maughan P.J."/>
            <person name="Tester M."/>
        </authorList>
    </citation>
    <scope>NUCLEOTIDE SEQUENCE [LARGE SCALE GENOMIC DNA]</scope>
    <source>
        <strain evidence="10">cv. PI 614886</strain>
    </source>
</reference>
<dbReference type="GO" id="GO:0016491">
    <property type="term" value="F:oxidoreductase activity"/>
    <property type="evidence" value="ECO:0007669"/>
    <property type="project" value="InterPro"/>
</dbReference>
<dbReference type="SUPFAM" id="SSF56176">
    <property type="entry name" value="FAD-binding/transporter-associated domain-like"/>
    <property type="match status" value="1"/>
</dbReference>
<dbReference type="InterPro" id="IPR016169">
    <property type="entry name" value="FAD-bd_PCMH_sub2"/>
</dbReference>
<evidence type="ECO:0000256" key="6">
    <source>
        <dbReference type="ARBA" id="ARBA00023157"/>
    </source>
</evidence>
<comment type="cofactor">
    <cofactor evidence="1">
        <name>FAD</name>
        <dbReference type="ChEBI" id="CHEBI:57692"/>
    </cofactor>
</comment>
<dbReference type="InterPro" id="IPR016167">
    <property type="entry name" value="FAD-bd_PCMH_sub1"/>
</dbReference>
<feature type="domain" description="FAD-binding PCMH-type" evidence="9">
    <location>
        <begin position="141"/>
        <end position="315"/>
    </location>
</feature>
<evidence type="ECO:0000256" key="4">
    <source>
        <dbReference type="ARBA" id="ARBA00022729"/>
    </source>
</evidence>
<dbReference type="InterPro" id="IPR012951">
    <property type="entry name" value="BBE"/>
</dbReference>
<keyword evidence="7" id="KW-0325">Glycoprotein</keyword>
<dbReference type="AlphaFoldDB" id="A0A803L7Y1"/>
<evidence type="ECO:0000256" key="2">
    <source>
        <dbReference type="ARBA" id="ARBA00005466"/>
    </source>
</evidence>
<comment type="similarity">
    <text evidence="2">Belongs to the oxygen-dependent FAD-linked oxidoreductase family.</text>
</comment>
<feature type="signal peptide" evidence="8">
    <location>
        <begin position="1"/>
        <end position="19"/>
    </location>
</feature>
<evidence type="ECO:0000256" key="5">
    <source>
        <dbReference type="ARBA" id="ARBA00022827"/>
    </source>
</evidence>
<dbReference type="InterPro" id="IPR036318">
    <property type="entry name" value="FAD-bd_PCMH-like_sf"/>
</dbReference>
<feature type="chain" id="PRO_5030697750" description="FAD-binding PCMH-type domain-containing protein" evidence="8">
    <location>
        <begin position="20"/>
        <end position="558"/>
    </location>
</feature>
<proteinExistence type="inferred from homology"/>
<dbReference type="Gramene" id="AUR62007970-RA">
    <property type="protein sequence ID" value="AUR62007970-RA:cds"/>
    <property type="gene ID" value="AUR62007970"/>
</dbReference>